<keyword evidence="10" id="KW-1185">Reference proteome</keyword>
<feature type="active site" description="Nucleophile" evidence="6">
    <location>
        <position position="173"/>
    </location>
</feature>
<dbReference type="EMBL" id="JACJJG010000027">
    <property type="protein sequence ID" value="MBM6673586.1"/>
    <property type="molecule type" value="Genomic_DNA"/>
</dbReference>
<comment type="similarity">
    <text evidence="1">Belongs to the peptidase C10 family.</text>
</comment>
<gene>
    <name evidence="9" type="ORF">H6A34_06830</name>
</gene>
<dbReference type="AlphaFoldDB" id="A0A939B7B1"/>
<evidence type="ECO:0000259" key="8">
    <source>
        <dbReference type="Pfam" id="PF13734"/>
    </source>
</evidence>
<sequence length="790" mass="85267">MKRFTFIILSVLFSVMSFAEDINPAQALAIAKSFLDGSSGQTRSPVMSSRQLKLAHTAIASDGKNGLYVFNVGNNGGFVIVAADDGAHEILGYSDSGSFDTNSISPEFKSWIAGYADEIAYIRRTGYRGAETVQAAPRKAVAPLLGDIMWNQDEPYNDMCPSYDLNARCATGCVATAMAQVMYYHRWPETGVGSHTYSPSILGGGTLTADFGNTRYAWDDMLPTYDATSSEASREAVALLMLHCGISVDMEYSTSSGAGSTEVAIALATYFNYDKGVAYRQRTNYGSLEWDNTIKSEIDAGRPVIATGRSSAGGHAFVFDGYDDNGLIHVNWGWSGMSNGYFRTTALMPPVQGVGGADGGYNYDQQIITGIQKPQEGSEPDIELVSSEGLVPAEETIANGASTDFRLCGMLRNAGWQDSEFDYGLMLTDADGNITKVVETGVSDVLYVGYMIFGPDFNDVSLGTLAPGEYTLYPVCRVKGGSGAWNRIRDEYVGYPNYIYLTATESEITFSYPEYFDLDIAELQLPEEVYAGVPAQIGGTVTNNGDVDYLGDIHVSIVDKETKRSVATGSAYKIDLAPGASLDLELIDSYTLEPGNYLVTVVDDDNKRIAPLSEITVNEAPAEAAVFGPAEQLSFADNNNVDKNNMDITAKITCTSGVYGGYIYLYLFNETGTVQEGCLTPQYLFIKEGQTVDVTFGGAFENGVPGTVYTACLMAYDGNVLSFLSPMELSVCQFRLSDITSSIDNIETADEAPTAIYDISGKLLPTTDINSLPKGIYIVKRGGKTMKIVK</sequence>
<proteinExistence type="inferred from homology"/>
<dbReference type="GO" id="GO:0008234">
    <property type="term" value="F:cysteine-type peptidase activity"/>
    <property type="evidence" value="ECO:0007669"/>
    <property type="project" value="UniProtKB-KW"/>
</dbReference>
<dbReference type="Gene3D" id="2.60.40.10">
    <property type="entry name" value="Immunoglobulins"/>
    <property type="match status" value="1"/>
</dbReference>
<dbReference type="InterPro" id="IPR025896">
    <property type="entry name" value="Spi_Prtas-inh"/>
</dbReference>
<keyword evidence="4" id="KW-0378">Hydrolase</keyword>
<dbReference type="PRINTS" id="PR00797">
    <property type="entry name" value="STREPTOPAIN"/>
</dbReference>
<dbReference type="InterPro" id="IPR038765">
    <property type="entry name" value="Papain-like_cys_pep_sf"/>
</dbReference>
<keyword evidence="5" id="KW-0788">Thiol protease</keyword>
<reference evidence="9" key="2">
    <citation type="journal article" date="2021" name="Sci. Rep.">
        <title>The distribution of antibiotic resistance genes in chicken gut microbiota commensals.</title>
        <authorList>
            <person name="Juricova H."/>
            <person name="Matiasovicova J."/>
            <person name="Kubasova T."/>
            <person name="Cejkova D."/>
            <person name="Rychlik I."/>
        </authorList>
    </citation>
    <scope>NUCLEOTIDE SEQUENCE</scope>
    <source>
        <strain evidence="9">An824</strain>
    </source>
</reference>
<evidence type="ECO:0000256" key="1">
    <source>
        <dbReference type="ARBA" id="ARBA00009693"/>
    </source>
</evidence>
<evidence type="ECO:0000256" key="2">
    <source>
        <dbReference type="ARBA" id="ARBA00022670"/>
    </source>
</evidence>
<feature type="active site" description="Proton acceptor" evidence="6">
    <location>
        <position position="315"/>
    </location>
</feature>
<evidence type="ECO:0000256" key="6">
    <source>
        <dbReference type="PIRSR" id="PIRSR600200-1"/>
    </source>
</evidence>
<evidence type="ECO:0000313" key="9">
    <source>
        <dbReference type="EMBL" id="MBM6673586.1"/>
    </source>
</evidence>
<dbReference type="Proteomes" id="UP000706891">
    <property type="component" value="Unassembled WGS sequence"/>
</dbReference>
<keyword evidence="3 7" id="KW-0732">Signal</keyword>
<evidence type="ECO:0000256" key="5">
    <source>
        <dbReference type="ARBA" id="ARBA00022807"/>
    </source>
</evidence>
<organism evidence="9 10">
    <name type="scientific">Marseilla massiliensis</name>
    <dbReference type="NCBI Taxonomy" id="1841864"/>
    <lineage>
        <taxon>Bacteria</taxon>
        <taxon>Pseudomonadati</taxon>
        <taxon>Bacteroidota</taxon>
        <taxon>Bacteroidia</taxon>
        <taxon>Bacteroidales</taxon>
        <taxon>Prevotellaceae</taxon>
        <taxon>Marseilla</taxon>
    </lineage>
</organism>
<evidence type="ECO:0000256" key="4">
    <source>
        <dbReference type="ARBA" id="ARBA00022801"/>
    </source>
</evidence>
<reference evidence="9" key="1">
    <citation type="submission" date="2020-08" db="EMBL/GenBank/DDBJ databases">
        <authorList>
            <person name="Cejkova D."/>
            <person name="Kubasova T."/>
            <person name="Jahodarova E."/>
            <person name="Rychlik I."/>
        </authorList>
    </citation>
    <scope>NUCLEOTIDE SEQUENCE</scope>
    <source>
        <strain evidence="9">An824</strain>
    </source>
</reference>
<keyword evidence="2" id="KW-0645">Protease</keyword>
<comment type="caution">
    <text evidence="9">The sequence shown here is derived from an EMBL/GenBank/DDBJ whole genome shotgun (WGS) entry which is preliminary data.</text>
</comment>
<feature type="domain" description="Spi protease inhibitor" evidence="8">
    <location>
        <begin position="20"/>
        <end position="119"/>
    </location>
</feature>
<protein>
    <submittedName>
        <fullName evidence="9">C10 family peptidase</fullName>
    </submittedName>
</protein>
<feature type="signal peptide" evidence="7">
    <location>
        <begin position="1"/>
        <end position="19"/>
    </location>
</feature>
<feature type="chain" id="PRO_5037255280" evidence="7">
    <location>
        <begin position="20"/>
        <end position="790"/>
    </location>
</feature>
<dbReference type="GO" id="GO:0006508">
    <property type="term" value="P:proteolysis"/>
    <property type="evidence" value="ECO:0007669"/>
    <property type="project" value="UniProtKB-KW"/>
</dbReference>
<evidence type="ECO:0000256" key="7">
    <source>
        <dbReference type="SAM" id="SignalP"/>
    </source>
</evidence>
<accession>A0A939B7B1</accession>
<dbReference type="RefSeq" id="WP_205104368.1">
    <property type="nucleotide sequence ID" value="NZ_JACJJG010000027.1"/>
</dbReference>
<evidence type="ECO:0000256" key="3">
    <source>
        <dbReference type="ARBA" id="ARBA00022729"/>
    </source>
</evidence>
<evidence type="ECO:0000313" key="10">
    <source>
        <dbReference type="Proteomes" id="UP000706891"/>
    </source>
</evidence>
<name>A0A939B7B1_9BACT</name>
<dbReference type="SUPFAM" id="SSF54001">
    <property type="entry name" value="Cysteine proteinases"/>
    <property type="match status" value="1"/>
</dbReference>
<dbReference type="InterPro" id="IPR000200">
    <property type="entry name" value="Peptidase_C10"/>
</dbReference>
<dbReference type="Gene3D" id="3.90.70.50">
    <property type="entry name" value="Peptidase C10, streptopain"/>
    <property type="match status" value="1"/>
</dbReference>
<dbReference type="Pfam" id="PF13734">
    <property type="entry name" value="Inhibitor_I69"/>
    <property type="match status" value="1"/>
</dbReference>
<dbReference type="InterPro" id="IPR013783">
    <property type="entry name" value="Ig-like_fold"/>
</dbReference>
<dbReference type="Pfam" id="PF01640">
    <property type="entry name" value="Peptidase_C10"/>
    <property type="match status" value="1"/>
</dbReference>
<dbReference type="InterPro" id="IPR044934">
    <property type="entry name" value="Streptopain_sf"/>
</dbReference>